<keyword evidence="1" id="KW-1185">Reference proteome</keyword>
<organism evidence="1 2">
    <name type="scientific">Romanomermis culicivorax</name>
    <name type="common">Nematode worm</name>
    <dbReference type="NCBI Taxonomy" id="13658"/>
    <lineage>
        <taxon>Eukaryota</taxon>
        <taxon>Metazoa</taxon>
        <taxon>Ecdysozoa</taxon>
        <taxon>Nematoda</taxon>
        <taxon>Enoplea</taxon>
        <taxon>Dorylaimia</taxon>
        <taxon>Mermithida</taxon>
        <taxon>Mermithoidea</taxon>
        <taxon>Mermithidae</taxon>
        <taxon>Romanomermis</taxon>
    </lineage>
</organism>
<reference evidence="2" key="1">
    <citation type="submission" date="2022-11" db="UniProtKB">
        <authorList>
            <consortium name="WormBaseParasite"/>
        </authorList>
    </citation>
    <scope>IDENTIFICATION</scope>
</reference>
<evidence type="ECO:0000313" key="1">
    <source>
        <dbReference type="Proteomes" id="UP000887565"/>
    </source>
</evidence>
<name>A0A915HHP3_ROMCU</name>
<dbReference type="WBParaSite" id="nRc.2.0.1.t01522-RA">
    <property type="protein sequence ID" value="nRc.2.0.1.t01522-RA"/>
    <property type="gene ID" value="nRc.2.0.1.g01522"/>
</dbReference>
<proteinExistence type="predicted"/>
<protein>
    <submittedName>
        <fullName evidence="2">Uncharacterized protein</fullName>
    </submittedName>
</protein>
<evidence type="ECO:0000313" key="2">
    <source>
        <dbReference type="WBParaSite" id="nRc.2.0.1.t01522-RA"/>
    </source>
</evidence>
<dbReference type="AlphaFoldDB" id="A0A915HHP3"/>
<sequence length="146" mass="16568">MAGEYSTVFDNFSEHFTSSEPAGGCLLRVEYRIKLKIVAMVLAEESKHRYSHVQQELLISTGIEEEHFVIEKDLLQVENKDGEETQNPCETSANTNFTQHQMKTAFKDAKCLFDFHGACKKCIKATRQIAHDLLLDLPHTLPVLCP</sequence>
<dbReference type="Proteomes" id="UP000887565">
    <property type="component" value="Unplaced"/>
</dbReference>
<accession>A0A915HHP3</accession>